<reference evidence="2" key="2">
    <citation type="journal article" date="2021" name="PeerJ">
        <title>Extensive microbial diversity within the chicken gut microbiome revealed by metagenomics and culture.</title>
        <authorList>
            <person name="Gilroy R."/>
            <person name="Ravi A."/>
            <person name="Getino M."/>
            <person name="Pursley I."/>
            <person name="Horton D.L."/>
            <person name="Alikhan N.F."/>
            <person name="Baker D."/>
            <person name="Gharbi K."/>
            <person name="Hall N."/>
            <person name="Watson M."/>
            <person name="Adriaenssens E.M."/>
            <person name="Foster-Nyarko E."/>
            <person name="Jarju S."/>
            <person name="Secka A."/>
            <person name="Antonio M."/>
            <person name="Oren A."/>
            <person name="Chaudhuri R.R."/>
            <person name="La Ragione R."/>
            <person name="Hildebrand F."/>
            <person name="Pallen M.J."/>
        </authorList>
    </citation>
    <scope>NUCLEOTIDE SEQUENCE</scope>
    <source>
        <strain evidence="2">CHK188-20938</strain>
    </source>
</reference>
<dbReference type="EMBL" id="DVOO01000016">
    <property type="protein sequence ID" value="HIV25369.1"/>
    <property type="molecule type" value="Genomic_DNA"/>
</dbReference>
<proteinExistence type="predicted"/>
<dbReference type="AlphaFoldDB" id="A0A9D1P451"/>
<keyword evidence="1" id="KW-0812">Transmembrane</keyword>
<comment type="caution">
    <text evidence="2">The sequence shown here is derived from an EMBL/GenBank/DDBJ whole genome shotgun (WGS) entry which is preliminary data.</text>
</comment>
<accession>A0A9D1P451</accession>
<reference evidence="2" key="1">
    <citation type="submission" date="2020-10" db="EMBL/GenBank/DDBJ databases">
        <authorList>
            <person name="Gilroy R."/>
        </authorList>
    </citation>
    <scope>NUCLEOTIDE SEQUENCE</scope>
    <source>
        <strain evidence="2">CHK188-20938</strain>
    </source>
</reference>
<evidence type="ECO:0000313" key="2">
    <source>
        <dbReference type="EMBL" id="HIV25369.1"/>
    </source>
</evidence>
<gene>
    <name evidence="2" type="ORF">IAB71_06220</name>
</gene>
<name>A0A9D1P451_9FIRM</name>
<keyword evidence="1" id="KW-0472">Membrane</keyword>
<protein>
    <recommendedName>
        <fullName evidence="4">DUF4190 domain-containing protein</fullName>
    </recommendedName>
</protein>
<dbReference type="Proteomes" id="UP000824169">
    <property type="component" value="Unassembled WGS sequence"/>
</dbReference>
<feature type="transmembrane region" description="Helical" evidence="1">
    <location>
        <begin position="60"/>
        <end position="84"/>
    </location>
</feature>
<feature type="transmembrane region" description="Helical" evidence="1">
    <location>
        <begin position="20"/>
        <end position="48"/>
    </location>
</feature>
<sequence length="135" mass="14545">MDPYTRQEGYGSRSMATASLVTGILSLALFVTGLSLFIGALAVILAILSRGSGRMLSGAVTGLITGITGIGLSLLLLISAVLMISDGEWKQYMDEIEKIYQEYSSQENSPLVSPLITTGKYSDWTCHLTEQEFSL</sequence>
<evidence type="ECO:0008006" key="4">
    <source>
        <dbReference type="Google" id="ProtNLM"/>
    </source>
</evidence>
<evidence type="ECO:0000313" key="3">
    <source>
        <dbReference type="Proteomes" id="UP000824169"/>
    </source>
</evidence>
<evidence type="ECO:0000256" key="1">
    <source>
        <dbReference type="SAM" id="Phobius"/>
    </source>
</evidence>
<organism evidence="2 3">
    <name type="scientific">Candidatus Scatomonas pullistercoris</name>
    <dbReference type="NCBI Taxonomy" id="2840920"/>
    <lineage>
        <taxon>Bacteria</taxon>
        <taxon>Bacillati</taxon>
        <taxon>Bacillota</taxon>
        <taxon>Clostridia</taxon>
        <taxon>Lachnospirales</taxon>
        <taxon>Lachnospiraceae</taxon>
        <taxon>Lachnospiraceae incertae sedis</taxon>
        <taxon>Candidatus Scatomonas</taxon>
    </lineage>
</organism>
<keyword evidence="1" id="KW-1133">Transmembrane helix</keyword>